<gene>
    <name evidence="9" type="primary">hisA</name>
    <name evidence="11" type="ORF">SAMN00768000_0539</name>
</gene>
<keyword evidence="8 9" id="KW-0413">Isomerase</keyword>
<dbReference type="SUPFAM" id="SSF51366">
    <property type="entry name" value="Ribulose-phoshate binding barrel"/>
    <property type="match status" value="1"/>
</dbReference>
<evidence type="ECO:0000256" key="10">
    <source>
        <dbReference type="RuleBase" id="RU003657"/>
    </source>
</evidence>
<evidence type="ECO:0000256" key="3">
    <source>
        <dbReference type="ARBA" id="ARBA00005133"/>
    </source>
</evidence>
<protein>
    <recommendedName>
        <fullName evidence="9">1-(5-phosphoribosyl)-5-[(5-phosphoribosylamino)methylideneamino] imidazole-4-carboxamide isomerase</fullName>
        <ecNumber evidence="9">5.3.1.16</ecNumber>
    </recommendedName>
    <alternativeName>
        <fullName evidence="9">Phosphoribosylformimino-5-aminoimidazole carboxamide ribotide isomerase</fullName>
    </alternativeName>
</protein>
<comment type="catalytic activity">
    <reaction evidence="1 9">
        <text>1-(5-phospho-beta-D-ribosyl)-5-[(5-phospho-beta-D-ribosylamino)methylideneamino]imidazole-4-carboxamide = 5-[(5-phospho-1-deoxy-D-ribulos-1-ylimino)methylamino]-1-(5-phospho-beta-D-ribosyl)imidazole-4-carboxamide</text>
        <dbReference type="Rhea" id="RHEA:15469"/>
        <dbReference type="ChEBI" id="CHEBI:58435"/>
        <dbReference type="ChEBI" id="CHEBI:58525"/>
        <dbReference type="EC" id="5.3.1.16"/>
    </reaction>
</comment>
<reference evidence="12" key="1">
    <citation type="submission" date="2017-04" db="EMBL/GenBank/DDBJ databases">
        <authorList>
            <person name="Varghese N."/>
            <person name="Submissions S."/>
        </authorList>
    </citation>
    <scope>NUCLEOTIDE SEQUENCE [LARGE SCALE GENOMIC DNA]</scope>
    <source>
        <strain evidence="12">DSM 9293</strain>
    </source>
</reference>
<dbReference type="STRING" id="28034.BFX07_10190"/>
<name>A0A1W1W7R3_SULTA</name>
<keyword evidence="6 9" id="KW-0028">Amino-acid biosynthesis</keyword>
<dbReference type="EC" id="5.3.1.16" evidence="9"/>
<comment type="pathway">
    <text evidence="3 9">Amino-acid biosynthesis; L-histidine biosynthesis; L-histidine from 5-phospho-alpha-D-ribose 1-diphosphate: step 4/9.</text>
</comment>
<dbReference type="Proteomes" id="UP000192660">
    <property type="component" value="Unassembled WGS sequence"/>
</dbReference>
<dbReference type="UniPathway" id="UPA00031">
    <property type="reaction ID" value="UER00009"/>
</dbReference>
<dbReference type="InterPro" id="IPR013785">
    <property type="entry name" value="Aldolase_TIM"/>
</dbReference>
<dbReference type="GO" id="GO:0003949">
    <property type="term" value="F:1-(5-phosphoribosyl)-5-[(5-phosphoribosylamino)methylideneamino]imidazole-4-carboxamide isomerase activity"/>
    <property type="evidence" value="ECO:0007669"/>
    <property type="project" value="UniProtKB-UniRule"/>
</dbReference>
<dbReference type="InterPro" id="IPR044524">
    <property type="entry name" value="Isoase_HisA-like"/>
</dbReference>
<dbReference type="InterPro" id="IPR006062">
    <property type="entry name" value="His_biosynth"/>
</dbReference>
<evidence type="ECO:0000313" key="12">
    <source>
        <dbReference type="Proteomes" id="UP000192660"/>
    </source>
</evidence>
<evidence type="ECO:0000256" key="5">
    <source>
        <dbReference type="ARBA" id="ARBA00022490"/>
    </source>
</evidence>
<keyword evidence="7 9" id="KW-0368">Histidine biosynthesis</keyword>
<evidence type="ECO:0000256" key="2">
    <source>
        <dbReference type="ARBA" id="ARBA00004496"/>
    </source>
</evidence>
<dbReference type="PANTHER" id="PTHR43090">
    <property type="entry name" value="1-(5-PHOSPHORIBOSYL)-5-[(5-PHOSPHORIBOSYLAMINO)METHYLIDENEAMINO] IMIDAZOLE-4-CARBOXAMIDE ISOMERASE"/>
    <property type="match status" value="1"/>
</dbReference>
<dbReference type="InterPro" id="IPR023016">
    <property type="entry name" value="HisA/PriA"/>
</dbReference>
<evidence type="ECO:0000256" key="9">
    <source>
        <dbReference type="HAMAP-Rule" id="MF_01014"/>
    </source>
</evidence>
<evidence type="ECO:0000313" key="11">
    <source>
        <dbReference type="EMBL" id="SMC02337.1"/>
    </source>
</evidence>
<dbReference type="GO" id="GO:0005737">
    <property type="term" value="C:cytoplasm"/>
    <property type="evidence" value="ECO:0007669"/>
    <property type="project" value="UniProtKB-SubCell"/>
</dbReference>
<dbReference type="GO" id="GO:0000162">
    <property type="term" value="P:L-tryptophan biosynthetic process"/>
    <property type="evidence" value="ECO:0007669"/>
    <property type="project" value="TreeGrafter"/>
</dbReference>
<evidence type="ECO:0000256" key="6">
    <source>
        <dbReference type="ARBA" id="ARBA00022605"/>
    </source>
</evidence>
<sequence>MEIWPAVDWLDGYMVRLEQGQYHAVTRYSDNPLLVFQTRFGQLPRRIHLVDLDGARTGHFTAWRLLEQLSHHGVEVEVGGGFRDQSSIEQALGAGARRVVLGTQLLQDLAWAKELLTHFTPDQLVASLDISMGQAKLEGWTKDGGSAVILWQNLYQMGYTLCNVTDISRDGTLQGVNIAFWQEIVEHYPGDIGAGGGIRSDQDLVVLQQLGIHRAVIGKGWLSGQIDLSQWEGVFYGG</sequence>
<dbReference type="OrthoDB" id="9781903at2"/>
<dbReference type="RefSeq" id="WP_020376413.1">
    <property type="nucleotide sequence ID" value="NZ_FWWY01000001.1"/>
</dbReference>
<evidence type="ECO:0000256" key="1">
    <source>
        <dbReference type="ARBA" id="ARBA00000901"/>
    </source>
</evidence>
<proteinExistence type="inferred from homology"/>
<dbReference type="HAMAP" id="MF_01014">
    <property type="entry name" value="HisA"/>
    <property type="match status" value="1"/>
</dbReference>
<comment type="subcellular location">
    <subcellularLocation>
        <location evidence="2 9">Cytoplasm</location>
    </subcellularLocation>
</comment>
<comment type="similarity">
    <text evidence="4 9 10">Belongs to the HisA/HisF family.</text>
</comment>
<organism evidence="11 12">
    <name type="scientific">Sulfobacillus thermosulfidooxidans (strain DSM 9293 / VKM B-1269 / AT-1)</name>
    <dbReference type="NCBI Taxonomy" id="929705"/>
    <lineage>
        <taxon>Bacteria</taxon>
        <taxon>Bacillati</taxon>
        <taxon>Bacillota</taxon>
        <taxon>Clostridia</taxon>
        <taxon>Eubacteriales</taxon>
        <taxon>Clostridiales Family XVII. Incertae Sedis</taxon>
        <taxon>Sulfobacillus</taxon>
    </lineage>
</organism>
<dbReference type="InterPro" id="IPR011060">
    <property type="entry name" value="RibuloseP-bd_barrel"/>
</dbReference>
<keyword evidence="5 9" id="KW-0963">Cytoplasm</keyword>
<dbReference type="PANTHER" id="PTHR43090:SF2">
    <property type="entry name" value="1-(5-PHOSPHORIBOSYL)-5-[(5-PHOSPHORIBOSYLAMINO)METHYLIDENEAMINO] IMIDAZOLE-4-CARBOXAMIDE ISOMERASE"/>
    <property type="match status" value="1"/>
</dbReference>
<dbReference type="AlphaFoldDB" id="A0A1W1W7R3"/>
<feature type="active site" description="Proton acceptor" evidence="9">
    <location>
        <position position="8"/>
    </location>
</feature>
<dbReference type="GO" id="GO:0000105">
    <property type="term" value="P:L-histidine biosynthetic process"/>
    <property type="evidence" value="ECO:0007669"/>
    <property type="project" value="UniProtKB-UniRule"/>
</dbReference>
<accession>A0A1W1W7R3</accession>
<evidence type="ECO:0000256" key="4">
    <source>
        <dbReference type="ARBA" id="ARBA00009667"/>
    </source>
</evidence>
<dbReference type="Pfam" id="PF00977">
    <property type="entry name" value="His_biosynth"/>
    <property type="match status" value="1"/>
</dbReference>
<feature type="active site" description="Proton donor" evidence="9">
    <location>
        <position position="129"/>
    </location>
</feature>
<keyword evidence="12" id="KW-1185">Reference proteome</keyword>
<dbReference type="EMBL" id="FWWY01000001">
    <property type="protein sequence ID" value="SMC02337.1"/>
    <property type="molecule type" value="Genomic_DNA"/>
</dbReference>
<evidence type="ECO:0000256" key="7">
    <source>
        <dbReference type="ARBA" id="ARBA00023102"/>
    </source>
</evidence>
<dbReference type="Gene3D" id="3.20.20.70">
    <property type="entry name" value="Aldolase class I"/>
    <property type="match status" value="1"/>
</dbReference>
<evidence type="ECO:0000256" key="8">
    <source>
        <dbReference type="ARBA" id="ARBA00023235"/>
    </source>
</evidence>